<reference evidence="14" key="1">
    <citation type="submission" date="2023-10" db="EMBL/GenBank/DDBJ databases">
        <authorList>
            <person name="Hackl T."/>
        </authorList>
    </citation>
    <scope>NUCLEOTIDE SEQUENCE</scope>
</reference>
<dbReference type="AlphaFoldDB" id="A0AAI8YLU0"/>
<evidence type="ECO:0000256" key="4">
    <source>
        <dbReference type="ARBA" id="ARBA00012557"/>
    </source>
</evidence>
<sequence length="445" mass="50889">MLSPIGSCFPRSPARVLLVVLLFFVLRQLLHFRSPGQPVRLSEHSVQDDDRLNCEGLEGLKDIFVLLRTGTTEAPKKLPAHFATTLRCVPNYAIYSDFEEDIAGHHIYNALDEIDPEIRASHPDFEYYNRLQGKGREAFTAEEIAQWSSAKNTMGGRDSPGWRLDKWKFLPLADKGYRANPRAKWYIFVESDTFILWKTLLEWLSKYDASKPYYLGQQMQIGDVVFAYGGAGFAVSNPAMKKVVEHRSANLKFYDDFTAGHWAGDCVLGKALLDAGVNLHWSYPTLSGDEPADTDFDSGFGGPERKPWCYYAASYHHLPPSEFATFSEFERRWNNENTTLMRHYDIFRNYIQPRLRSERSDWDNLSEKEQTSESSFKACRDACQSQQDCLQFSVSGYSCKTSTALKLGHKSSAEEQVASGWMLDRIEDFTKRMDAACVDRDWIMP</sequence>
<evidence type="ECO:0000256" key="3">
    <source>
        <dbReference type="ARBA" id="ARBA00006462"/>
    </source>
</evidence>
<dbReference type="PANTHER" id="PTHR23033:SF47">
    <property type="entry name" value="APPLE DOMAIN-CONTAINING PROTEIN-RELATED"/>
    <property type="match status" value="1"/>
</dbReference>
<evidence type="ECO:0000313" key="14">
    <source>
        <dbReference type="EMBL" id="CAJ2512002.1"/>
    </source>
</evidence>
<keyword evidence="9" id="KW-0735">Signal-anchor</keyword>
<feature type="domain" description="Fringe-like glycosyltransferase" evidence="13">
    <location>
        <begin position="178"/>
        <end position="272"/>
    </location>
</feature>
<keyword evidence="7" id="KW-0812">Transmembrane</keyword>
<evidence type="ECO:0000256" key="11">
    <source>
        <dbReference type="ARBA" id="ARBA00023136"/>
    </source>
</evidence>
<dbReference type="EMBL" id="CAUWAG010000018">
    <property type="protein sequence ID" value="CAJ2512002.1"/>
    <property type="molecule type" value="Genomic_DNA"/>
</dbReference>
<feature type="signal peptide" evidence="12">
    <location>
        <begin position="1"/>
        <end position="32"/>
    </location>
</feature>
<evidence type="ECO:0000256" key="8">
    <source>
        <dbReference type="ARBA" id="ARBA00022741"/>
    </source>
</evidence>
<organism evidence="14 15">
    <name type="scientific">Anthostomella pinea</name>
    <dbReference type="NCBI Taxonomy" id="933095"/>
    <lineage>
        <taxon>Eukaryota</taxon>
        <taxon>Fungi</taxon>
        <taxon>Dikarya</taxon>
        <taxon>Ascomycota</taxon>
        <taxon>Pezizomycotina</taxon>
        <taxon>Sordariomycetes</taxon>
        <taxon>Xylariomycetidae</taxon>
        <taxon>Xylariales</taxon>
        <taxon>Xylariaceae</taxon>
        <taxon>Anthostomella</taxon>
    </lineage>
</organism>
<keyword evidence="10" id="KW-1133">Transmembrane helix</keyword>
<name>A0AAI8YLU0_9PEZI</name>
<dbReference type="GO" id="GO:0016263">
    <property type="term" value="F:glycoprotein-N-acetylgalactosamine 3-beta-galactosyltransferase activity"/>
    <property type="evidence" value="ECO:0007669"/>
    <property type="project" value="UniProtKB-EC"/>
</dbReference>
<keyword evidence="15" id="KW-1185">Reference proteome</keyword>
<evidence type="ECO:0000259" key="13">
    <source>
        <dbReference type="Pfam" id="PF02434"/>
    </source>
</evidence>
<dbReference type="Pfam" id="PF02434">
    <property type="entry name" value="Fringe"/>
    <property type="match status" value="1"/>
</dbReference>
<comment type="caution">
    <text evidence="14">The sequence shown here is derived from an EMBL/GenBank/DDBJ whole genome shotgun (WGS) entry which is preliminary data.</text>
</comment>
<evidence type="ECO:0000256" key="12">
    <source>
        <dbReference type="SAM" id="SignalP"/>
    </source>
</evidence>
<accession>A0AAI8YLU0</accession>
<comment type="subcellular location">
    <subcellularLocation>
        <location evidence="1">Membrane</location>
        <topology evidence="1">Single-pass type II membrane protein</topology>
    </subcellularLocation>
</comment>
<keyword evidence="6" id="KW-0808">Transferase</keyword>
<evidence type="ECO:0000256" key="9">
    <source>
        <dbReference type="ARBA" id="ARBA00022968"/>
    </source>
</evidence>
<protein>
    <recommendedName>
        <fullName evidence="4">N-acetylgalactosaminide beta-1,3-galactosyltransferase</fullName>
        <ecNumber evidence="4">2.4.1.122</ecNumber>
    </recommendedName>
</protein>
<dbReference type="Gene3D" id="3.90.550.50">
    <property type="match status" value="1"/>
</dbReference>
<comment type="similarity">
    <text evidence="3">Belongs to the glycosyltransferase 31 family. Beta3-Gal-T subfamily.</text>
</comment>
<feature type="chain" id="PRO_5042494640" description="N-acetylgalactosaminide beta-1,3-galactosyltransferase" evidence="12">
    <location>
        <begin position="33"/>
        <end position="445"/>
    </location>
</feature>
<evidence type="ECO:0000256" key="7">
    <source>
        <dbReference type="ARBA" id="ARBA00022692"/>
    </source>
</evidence>
<gene>
    <name evidence="14" type="ORF">KHLLAP_LOCUS12470</name>
</gene>
<comment type="pathway">
    <text evidence="2">Protein modification; protein glycosylation.</text>
</comment>
<dbReference type="EC" id="2.4.1.122" evidence="4"/>
<evidence type="ECO:0000256" key="5">
    <source>
        <dbReference type="ARBA" id="ARBA00022676"/>
    </source>
</evidence>
<keyword evidence="8" id="KW-0547">Nucleotide-binding</keyword>
<evidence type="ECO:0000256" key="1">
    <source>
        <dbReference type="ARBA" id="ARBA00004606"/>
    </source>
</evidence>
<evidence type="ECO:0000256" key="2">
    <source>
        <dbReference type="ARBA" id="ARBA00004922"/>
    </source>
</evidence>
<evidence type="ECO:0000256" key="6">
    <source>
        <dbReference type="ARBA" id="ARBA00022679"/>
    </source>
</evidence>
<dbReference type="GO" id="GO:0016020">
    <property type="term" value="C:membrane"/>
    <property type="evidence" value="ECO:0007669"/>
    <property type="project" value="UniProtKB-SubCell"/>
</dbReference>
<keyword evidence="12" id="KW-0732">Signal</keyword>
<evidence type="ECO:0000313" key="15">
    <source>
        <dbReference type="Proteomes" id="UP001295740"/>
    </source>
</evidence>
<dbReference type="PANTHER" id="PTHR23033">
    <property type="entry name" value="BETA1,3-GALACTOSYLTRANSFERASE"/>
    <property type="match status" value="1"/>
</dbReference>
<dbReference type="InterPro" id="IPR003378">
    <property type="entry name" value="Fringe-like_glycosylTrfase"/>
</dbReference>
<evidence type="ECO:0000256" key="10">
    <source>
        <dbReference type="ARBA" id="ARBA00022989"/>
    </source>
</evidence>
<proteinExistence type="inferred from homology"/>
<dbReference type="InterPro" id="IPR026050">
    <property type="entry name" value="C1GALT1/C1GALT1_chp1"/>
</dbReference>
<keyword evidence="5" id="KW-0328">Glycosyltransferase</keyword>
<dbReference type="GO" id="GO:0000166">
    <property type="term" value="F:nucleotide binding"/>
    <property type="evidence" value="ECO:0007669"/>
    <property type="project" value="UniProtKB-KW"/>
</dbReference>
<keyword evidence="11" id="KW-0472">Membrane</keyword>
<dbReference type="Proteomes" id="UP001295740">
    <property type="component" value="Unassembled WGS sequence"/>
</dbReference>